<evidence type="ECO:0000259" key="1">
    <source>
        <dbReference type="Pfam" id="PF16107"/>
    </source>
</evidence>
<dbReference type="EMBL" id="JACRWE010000002">
    <property type="protein sequence ID" value="MBC5995893.1"/>
    <property type="molecule type" value="Genomic_DNA"/>
</dbReference>
<accession>A0ABR7JLV0</accession>
<sequence>MKKISMRVVSLTVVITIGLLVGCKSKGLDNNLENEIKDTSKIDLIELSEYKNTDIKDSKTIEIILDKLLANIYVRKFNYENKYGDYILNIKYSLANDWDEKDKFKLMNYNSVVLFSLIKNLSTINYILEDFDNTVYQFNKNAYDKTYNVDLSELPNDLQKWKYVLEEVCQTK</sequence>
<keyword evidence="3" id="KW-1185">Reference proteome</keyword>
<proteinExistence type="predicted"/>
<reference evidence="2 3" key="1">
    <citation type="submission" date="2020-08" db="EMBL/GenBank/DDBJ databases">
        <authorList>
            <person name="Liu C."/>
            <person name="Sun Q."/>
        </authorList>
    </citation>
    <scope>NUCLEOTIDE SEQUENCE [LARGE SCALE GENOMIC DNA]</scope>
    <source>
        <strain evidence="2 3">NSJ-18</strain>
    </source>
</reference>
<dbReference type="Proteomes" id="UP000609849">
    <property type="component" value="Unassembled WGS sequence"/>
</dbReference>
<gene>
    <name evidence="2" type="ORF">H8923_03910</name>
</gene>
<dbReference type="Pfam" id="PF16107">
    <property type="entry name" value="DUF4825"/>
    <property type="match status" value="1"/>
</dbReference>
<dbReference type="InterPro" id="IPR032250">
    <property type="entry name" value="DUF4825"/>
</dbReference>
<protein>
    <submittedName>
        <fullName evidence="2">DUF4825 domain-containing protein</fullName>
    </submittedName>
</protein>
<organism evidence="2 3">
    <name type="scientific">Romboutsia faecis</name>
    <dbReference type="NCBI Taxonomy" id="2764597"/>
    <lineage>
        <taxon>Bacteria</taxon>
        <taxon>Bacillati</taxon>
        <taxon>Bacillota</taxon>
        <taxon>Clostridia</taxon>
        <taxon>Peptostreptococcales</taxon>
        <taxon>Peptostreptococcaceae</taxon>
        <taxon>Romboutsia</taxon>
    </lineage>
</organism>
<dbReference type="PROSITE" id="PS51257">
    <property type="entry name" value="PROKAR_LIPOPROTEIN"/>
    <property type="match status" value="1"/>
</dbReference>
<feature type="domain" description="DUF4825" evidence="1">
    <location>
        <begin position="47"/>
        <end position="137"/>
    </location>
</feature>
<comment type="caution">
    <text evidence="2">The sequence shown here is derived from an EMBL/GenBank/DDBJ whole genome shotgun (WGS) entry which is preliminary data.</text>
</comment>
<dbReference type="RefSeq" id="WP_153923832.1">
    <property type="nucleotide sequence ID" value="NZ_JACRWE010000002.1"/>
</dbReference>
<evidence type="ECO:0000313" key="2">
    <source>
        <dbReference type="EMBL" id="MBC5995893.1"/>
    </source>
</evidence>
<name>A0ABR7JLV0_9FIRM</name>
<evidence type="ECO:0000313" key="3">
    <source>
        <dbReference type="Proteomes" id="UP000609849"/>
    </source>
</evidence>